<dbReference type="AlphaFoldDB" id="A0A7X0HED3"/>
<feature type="region of interest" description="Disordered" evidence="1">
    <location>
        <begin position="97"/>
        <end position="118"/>
    </location>
</feature>
<evidence type="ECO:0000313" key="3">
    <source>
        <dbReference type="EMBL" id="MBB6436060.1"/>
    </source>
</evidence>
<feature type="transmembrane region" description="Helical" evidence="2">
    <location>
        <begin position="12"/>
        <end position="34"/>
    </location>
</feature>
<keyword evidence="2" id="KW-1133">Transmembrane helix</keyword>
<reference evidence="3 4" key="1">
    <citation type="submission" date="2020-08" db="EMBL/GenBank/DDBJ databases">
        <title>Genomic Encyclopedia of Type Strains, Phase IV (KMG-IV): sequencing the most valuable type-strain genomes for metagenomic binning, comparative biology and taxonomic classification.</title>
        <authorList>
            <person name="Goeker M."/>
        </authorList>
    </citation>
    <scope>NUCLEOTIDE SEQUENCE [LARGE SCALE GENOMIC DNA]</scope>
    <source>
        <strain evidence="3 4">DSM 40141</strain>
    </source>
</reference>
<comment type="caution">
    <text evidence="3">The sequence shown here is derived from an EMBL/GenBank/DDBJ whole genome shotgun (WGS) entry which is preliminary data.</text>
</comment>
<dbReference type="EMBL" id="JACHEM010000005">
    <property type="protein sequence ID" value="MBB6436060.1"/>
    <property type="molecule type" value="Genomic_DNA"/>
</dbReference>
<gene>
    <name evidence="3" type="ORF">HNQ79_002523</name>
</gene>
<evidence type="ECO:0000256" key="2">
    <source>
        <dbReference type="SAM" id="Phobius"/>
    </source>
</evidence>
<name>A0A7X0HED3_9ACTN</name>
<feature type="transmembrane region" description="Helical" evidence="2">
    <location>
        <begin position="54"/>
        <end position="71"/>
    </location>
</feature>
<evidence type="ECO:0000313" key="4">
    <source>
        <dbReference type="Proteomes" id="UP000540423"/>
    </source>
</evidence>
<keyword evidence="2" id="KW-0812">Transmembrane</keyword>
<proteinExistence type="predicted"/>
<dbReference type="RefSeq" id="WP_185029978.1">
    <property type="nucleotide sequence ID" value="NZ_BNBN01000005.1"/>
</dbReference>
<protein>
    <submittedName>
        <fullName evidence="3">Uncharacterized protein</fullName>
    </submittedName>
</protein>
<sequence>MRRGNVDKGCLGLGLVFLPFGLGLGYVLVVGAWRFGRFLWTTGGPRLAEGDPKAWTALGMVLFFVAVVVFIHRDAGRNGGPNPRPGRAVHRGEDWYWQPDPIEYPPHPKDNPGRPPSP</sequence>
<keyword evidence="2" id="KW-0472">Membrane</keyword>
<dbReference type="Proteomes" id="UP000540423">
    <property type="component" value="Unassembled WGS sequence"/>
</dbReference>
<organism evidence="3 4">
    <name type="scientific">Streptomyces candidus</name>
    <dbReference type="NCBI Taxonomy" id="67283"/>
    <lineage>
        <taxon>Bacteria</taxon>
        <taxon>Bacillati</taxon>
        <taxon>Actinomycetota</taxon>
        <taxon>Actinomycetes</taxon>
        <taxon>Kitasatosporales</taxon>
        <taxon>Streptomycetaceae</taxon>
        <taxon>Streptomyces</taxon>
    </lineage>
</organism>
<evidence type="ECO:0000256" key="1">
    <source>
        <dbReference type="SAM" id="MobiDB-lite"/>
    </source>
</evidence>
<accession>A0A7X0HED3</accession>
<keyword evidence="4" id="KW-1185">Reference proteome</keyword>